<comment type="similarity">
    <text evidence="2">Belongs to the universal ribosomal protein uS3 family.</text>
</comment>
<dbReference type="Pfam" id="PF14955">
    <property type="entry name" value="MRP-S24"/>
    <property type="match status" value="1"/>
</dbReference>
<organism evidence="9">
    <name type="scientific">Nippostrongylus brasiliensis</name>
    <name type="common">Rat hookworm</name>
    <dbReference type="NCBI Taxonomy" id="27835"/>
    <lineage>
        <taxon>Eukaryota</taxon>
        <taxon>Metazoa</taxon>
        <taxon>Ecdysozoa</taxon>
        <taxon>Nematoda</taxon>
        <taxon>Chromadorea</taxon>
        <taxon>Rhabditida</taxon>
        <taxon>Rhabditina</taxon>
        <taxon>Rhabditomorpha</taxon>
        <taxon>Strongyloidea</taxon>
        <taxon>Heligmosomidae</taxon>
        <taxon>Nippostrongylus</taxon>
    </lineage>
</organism>
<gene>
    <name evidence="7" type="ORF">NBR_LOCUS21970</name>
</gene>
<dbReference type="GO" id="GO:0006412">
    <property type="term" value="P:translation"/>
    <property type="evidence" value="ECO:0007669"/>
    <property type="project" value="TreeGrafter"/>
</dbReference>
<dbReference type="InterPro" id="IPR026146">
    <property type="entry name" value="Ribosomal_uS3m"/>
</dbReference>
<reference evidence="7 8" key="2">
    <citation type="submission" date="2018-11" db="EMBL/GenBank/DDBJ databases">
        <authorList>
            <consortium name="Pathogen Informatics"/>
        </authorList>
    </citation>
    <scope>NUCLEOTIDE SEQUENCE [LARGE SCALE GENOMIC DNA]</scope>
</reference>
<reference evidence="9" key="1">
    <citation type="submission" date="2017-02" db="UniProtKB">
        <authorList>
            <consortium name="WormBaseParasite"/>
        </authorList>
    </citation>
    <scope>IDENTIFICATION</scope>
</reference>
<proteinExistence type="inferred from homology"/>
<keyword evidence="6" id="KW-0687">Ribonucleoprotein</keyword>
<dbReference type="PANTHER" id="PTHR21244">
    <property type="entry name" value="MITOCHONDRIAL 28S RIBOSOMAL PROTEIN S24"/>
    <property type="match status" value="1"/>
</dbReference>
<evidence type="ECO:0000256" key="4">
    <source>
        <dbReference type="ARBA" id="ARBA00022980"/>
    </source>
</evidence>
<accession>A0A0N4YXJ8</accession>
<dbReference type="AlphaFoldDB" id="A0A0N4YXJ8"/>
<keyword evidence="3" id="KW-0809">Transit peptide</keyword>
<dbReference type="WBParaSite" id="NBR_0002197001-mRNA-1">
    <property type="protein sequence ID" value="NBR_0002197001-mRNA-1"/>
    <property type="gene ID" value="NBR_0002197001"/>
</dbReference>
<evidence type="ECO:0000256" key="1">
    <source>
        <dbReference type="ARBA" id="ARBA00004173"/>
    </source>
</evidence>
<comment type="subcellular location">
    <subcellularLocation>
        <location evidence="1">Mitochondrion</location>
    </subcellularLocation>
</comment>
<dbReference type="GO" id="GO:0005739">
    <property type="term" value="C:mitochondrion"/>
    <property type="evidence" value="ECO:0007669"/>
    <property type="project" value="UniProtKB-SubCell"/>
</dbReference>
<dbReference type="GO" id="GO:0005840">
    <property type="term" value="C:ribosome"/>
    <property type="evidence" value="ECO:0007669"/>
    <property type="project" value="UniProtKB-KW"/>
</dbReference>
<dbReference type="Proteomes" id="UP000271162">
    <property type="component" value="Unassembled WGS sequence"/>
</dbReference>
<keyword evidence="4" id="KW-0689">Ribosomal protein</keyword>
<name>A0A0N4YXJ8_NIPBR</name>
<evidence type="ECO:0000256" key="6">
    <source>
        <dbReference type="ARBA" id="ARBA00023274"/>
    </source>
</evidence>
<evidence type="ECO:0000256" key="2">
    <source>
        <dbReference type="ARBA" id="ARBA00010761"/>
    </source>
</evidence>
<keyword evidence="8" id="KW-1185">Reference proteome</keyword>
<sequence length="80" mass="9511">MKNWFNATSTVEVCALELVCCEQLKYRRRSTVNRSQLLTYEMAQKPHHIGVRKSWLSWHSQNLEGKLYLNLVVHSHVYHL</sequence>
<dbReference type="EMBL" id="UYSL01027162">
    <property type="protein sequence ID" value="VDL86469.1"/>
    <property type="molecule type" value="Genomic_DNA"/>
</dbReference>
<dbReference type="PANTHER" id="PTHR21244:SF1">
    <property type="entry name" value="SMALL RIBOSOMAL SUBUNIT PROTEIN US3M"/>
    <property type="match status" value="1"/>
</dbReference>
<evidence type="ECO:0000313" key="9">
    <source>
        <dbReference type="WBParaSite" id="NBR_0002197001-mRNA-1"/>
    </source>
</evidence>
<dbReference type="GO" id="GO:1990904">
    <property type="term" value="C:ribonucleoprotein complex"/>
    <property type="evidence" value="ECO:0007669"/>
    <property type="project" value="UniProtKB-KW"/>
</dbReference>
<dbReference type="STRING" id="27835.A0A0N4YXJ8"/>
<evidence type="ECO:0000313" key="7">
    <source>
        <dbReference type="EMBL" id="VDL86469.1"/>
    </source>
</evidence>
<evidence type="ECO:0000313" key="8">
    <source>
        <dbReference type="Proteomes" id="UP000271162"/>
    </source>
</evidence>
<protein>
    <submittedName>
        <fullName evidence="9">28S ribosomal protein S24, mitochondrial (inferred by orthology to a C. elegans protein)</fullName>
    </submittedName>
</protein>
<evidence type="ECO:0000256" key="3">
    <source>
        <dbReference type="ARBA" id="ARBA00022946"/>
    </source>
</evidence>
<keyword evidence="5" id="KW-0496">Mitochondrion</keyword>
<evidence type="ECO:0000256" key="5">
    <source>
        <dbReference type="ARBA" id="ARBA00023128"/>
    </source>
</evidence>